<dbReference type="PANTHER" id="PTHR10424:SF82">
    <property type="entry name" value="ENVELOPE GLYCOPROTEIN-RELATED"/>
    <property type="match status" value="1"/>
</dbReference>
<gene>
    <name evidence="4 5" type="primary">LOC136995380</name>
</gene>
<keyword evidence="1" id="KW-0812">Transmembrane</keyword>
<feature type="chain" id="PRO_5045026212" description="Envelope protein" evidence="2">
    <location>
        <begin position="22"/>
        <end position="407"/>
    </location>
</feature>
<keyword evidence="1" id="KW-0472">Membrane</keyword>
<accession>A0ABM4G4S7</accession>
<dbReference type="CDD" id="cd09851">
    <property type="entry name" value="HTLV-1-like_HR1-HR2"/>
    <property type="match status" value="1"/>
</dbReference>
<evidence type="ECO:0008006" key="6">
    <source>
        <dbReference type="Google" id="ProtNLM"/>
    </source>
</evidence>
<dbReference type="GeneID" id="136995380"/>
<reference evidence="4 5" key="1">
    <citation type="submission" date="2025-05" db="UniProtKB">
        <authorList>
            <consortium name="RefSeq"/>
        </authorList>
    </citation>
    <scope>IDENTIFICATION</scope>
    <source>
        <tissue evidence="4 5">Blood</tissue>
    </source>
</reference>
<dbReference type="InterPro" id="IPR008981">
    <property type="entry name" value="FMuLV_rcpt-bd"/>
</dbReference>
<keyword evidence="3" id="KW-1185">Reference proteome</keyword>
<protein>
    <recommendedName>
        <fullName evidence="6">Envelope protein</fullName>
    </recommendedName>
</protein>
<keyword evidence="2" id="KW-0732">Signal</keyword>
<proteinExistence type="predicted"/>
<evidence type="ECO:0000313" key="3">
    <source>
        <dbReference type="Proteomes" id="UP001652627"/>
    </source>
</evidence>
<dbReference type="PANTHER" id="PTHR10424">
    <property type="entry name" value="VIRAL ENVELOPE PROTEIN"/>
    <property type="match status" value="1"/>
</dbReference>
<feature type="signal peptide" evidence="2">
    <location>
        <begin position="1"/>
        <end position="21"/>
    </location>
</feature>
<organism evidence="3 4">
    <name type="scientific">Apteryx mantelli</name>
    <name type="common">North Island brown kiwi</name>
    <dbReference type="NCBI Taxonomy" id="2696672"/>
    <lineage>
        <taxon>Eukaryota</taxon>
        <taxon>Metazoa</taxon>
        <taxon>Chordata</taxon>
        <taxon>Craniata</taxon>
        <taxon>Vertebrata</taxon>
        <taxon>Euteleostomi</taxon>
        <taxon>Archelosauria</taxon>
        <taxon>Archosauria</taxon>
        <taxon>Dinosauria</taxon>
        <taxon>Saurischia</taxon>
        <taxon>Theropoda</taxon>
        <taxon>Coelurosauria</taxon>
        <taxon>Aves</taxon>
        <taxon>Palaeognathae</taxon>
        <taxon>Apterygiformes</taxon>
        <taxon>Apterygidae</taxon>
        <taxon>Apteryx</taxon>
    </lineage>
</organism>
<evidence type="ECO:0000313" key="4">
    <source>
        <dbReference type="RefSeq" id="XP_067172212.1"/>
    </source>
</evidence>
<keyword evidence="1" id="KW-1133">Transmembrane helix</keyword>
<evidence type="ECO:0000256" key="2">
    <source>
        <dbReference type="SAM" id="SignalP"/>
    </source>
</evidence>
<dbReference type="Gene3D" id="1.10.287.210">
    <property type="match status" value="1"/>
</dbReference>
<dbReference type="SUPFAM" id="SSF58069">
    <property type="entry name" value="Virus ectodomain"/>
    <property type="match status" value="1"/>
</dbReference>
<dbReference type="RefSeq" id="XP_067172212.1">
    <property type="nucleotide sequence ID" value="XM_067316111.1"/>
</dbReference>
<name>A0ABM4G4S7_9AVES</name>
<sequence length="407" mass="45510">MGPLLLWKMIVLGLIGGRIKGENNIHQPLKWSLIRWEDQTVIQVRNVPGSPTFTATLCELVPIEPCLNHMGFYFCPSSNPGRGYCNYPNSYYCAYWGCETIASDWTPEAGLDKFLSVKWGPSGCTPPLKRISSWGIGEIPTIPPPGTCKHLVINITHPEDPGWFLGKTWGVRYWESGTDRGGLIFIRKESVQSIPQAIGPNLVIAETGISSLMKQQQDLSTLRAAVDEDLKRIEKSITALEKSLISLSEVVLQNRRGMDLLFLQQGGLCAALGEECCSYADHTGVVRDTMAKLREGLERRKKEREAQQGWYKSWFSQAPWLTTLLSTNAGLLALLVLVFTFGLCIVNRIINLAKSRLEAAHLLLIRGQYEQLNEDESKHNPVLSLAQEAVVRFDEQTRKDQNKKGGL</sequence>
<dbReference type="Pfam" id="PF00429">
    <property type="entry name" value="TLV_coat"/>
    <property type="match status" value="2"/>
</dbReference>
<feature type="transmembrane region" description="Helical" evidence="1">
    <location>
        <begin position="329"/>
        <end position="350"/>
    </location>
</feature>
<evidence type="ECO:0000256" key="1">
    <source>
        <dbReference type="SAM" id="Phobius"/>
    </source>
</evidence>
<dbReference type="InterPro" id="IPR018154">
    <property type="entry name" value="TLV/ENV_coat_polyprotein"/>
</dbReference>
<dbReference type="Gene3D" id="3.90.310.10">
    <property type="entry name" value="ENV polyprotein, receptor-binding domain"/>
    <property type="match status" value="1"/>
</dbReference>
<dbReference type="SUPFAM" id="SSF49830">
    <property type="entry name" value="ENV polyprotein, receptor-binding domain"/>
    <property type="match status" value="1"/>
</dbReference>
<evidence type="ECO:0000313" key="5">
    <source>
        <dbReference type="RefSeq" id="XP_067172213.1"/>
    </source>
</evidence>
<dbReference type="RefSeq" id="XP_067172213.1">
    <property type="nucleotide sequence ID" value="XM_067316112.1"/>
</dbReference>
<dbReference type="Proteomes" id="UP001652627">
    <property type="component" value="Chromosome Z"/>
</dbReference>